<evidence type="ECO:0000313" key="3">
    <source>
        <dbReference type="EMBL" id="KAK2549151.1"/>
    </source>
</evidence>
<sequence length="223" mass="25483">MSLKSMWHLVDEFVIFPLRNSPEVSPKDLISQVSSQNDSVRSKSSSKRKREAKMKTAVANLKAKQLVEQVKRENEVRDEEFREEMAQRELELKLEYRKREVELLRKKRESKKAINSAQNEAEIAQLEHELIGQEVVEKKQDSKVSETVTSLKRCLVTSPNANTDAEKHTFLQYDKQVVVSHADNPVNAAAKCLPPKVLEFYNRNSGGCTSTAIQTPLIYLEPT</sequence>
<accession>A0AAD9UTA1</accession>
<organism evidence="3 4">
    <name type="scientific">Acropora cervicornis</name>
    <name type="common">Staghorn coral</name>
    <dbReference type="NCBI Taxonomy" id="6130"/>
    <lineage>
        <taxon>Eukaryota</taxon>
        <taxon>Metazoa</taxon>
        <taxon>Cnidaria</taxon>
        <taxon>Anthozoa</taxon>
        <taxon>Hexacorallia</taxon>
        <taxon>Scleractinia</taxon>
        <taxon>Astrocoeniina</taxon>
        <taxon>Acroporidae</taxon>
        <taxon>Acropora</taxon>
    </lineage>
</organism>
<feature type="compositionally biased region" description="Low complexity" evidence="2">
    <location>
        <begin position="34"/>
        <end position="43"/>
    </location>
</feature>
<proteinExistence type="predicted"/>
<reference evidence="3" key="1">
    <citation type="journal article" date="2023" name="G3 (Bethesda)">
        <title>Whole genome assembly and annotation of the endangered Caribbean coral Acropora cervicornis.</title>
        <authorList>
            <person name="Selwyn J.D."/>
            <person name="Vollmer S.V."/>
        </authorList>
    </citation>
    <scope>NUCLEOTIDE SEQUENCE</scope>
    <source>
        <strain evidence="3">K2</strain>
    </source>
</reference>
<comment type="caution">
    <text evidence="3">The sequence shown here is derived from an EMBL/GenBank/DDBJ whole genome shotgun (WGS) entry which is preliminary data.</text>
</comment>
<evidence type="ECO:0000313" key="4">
    <source>
        <dbReference type="Proteomes" id="UP001249851"/>
    </source>
</evidence>
<dbReference type="Proteomes" id="UP001249851">
    <property type="component" value="Unassembled WGS sequence"/>
</dbReference>
<feature type="region of interest" description="Disordered" evidence="2">
    <location>
        <begin position="22"/>
        <end position="54"/>
    </location>
</feature>
<feature type="coiled-coil region" evidence="1">
    <location>
        <begin position="100"/>
        <end position="134"/>
    </location>
</feature>
<dbReference type="EMBL" id="JARQWQ010000131">
    <property type="protein sequence ID" value="KAK2549151.1"/>
    <property type="molecule type" value="Genomic_DNA"/>
</dbReference>
<evidence type="ECO:0000256" key="1">
    <source>
        <dbReference type="SAM" id="Coils"/>
    </source>
</evidence>
<protein>
    <submittedName>
        <fullName evidence="3">Uncharacterized protein</fullName>
    </submittedName>
</protein>
<reference evidence="3" key="2">
    <citation type="journal article" date="2023" name="Science">
        <title>Genomic signatures of disease resistance in endangered staghorn corals.</title>
        <authorList>
            <person name="Vollmer S.V."/>
            <person name="Selwyn J.D."/>
            <person name="Despard B.A."/>
            <person name="Roesel C.L."/>
        </authorList>
    </citation>
    <scope>NUCLEOTIDE SEQUENCE</scope>
    <source>
        <strain evidence="3">K2</strain>
    </source>
</reference>
<keyword evidence="1" id="KW-0175">Coiled coil</keyword>
<dbReference type="AlphaFoldDB" id="A0AAD9UTA1"/>
<keyword evidence="4" id="KW-1185">Reference proteome</keyword>
<gene>
    <name evidence="3" type="ORF">P5673_030527</name>
</gene>
<evidence type="ECO:0000256" key="2">
    <source>
        <dbReference type="SAM" id="MobiDB-lite"/>
    </source>
</evidence>
<name>A0AAD9UTA1_ACRCE</name>